<feature type="compositionally biased region" description="Basic and acidic residues" evidence="1">
    <location>
        <begin position="203"/>
        <end position="223"/>
    </location>
</feature>
<feature type="compositionally biased region" description="Basic residues" evidence="1">
    <location>
        <begin position="158"/>
        <end position="168"/>
    </location>
</feature>
<feature type="compositionally biased region" description="Low complexity" evidence="1">
    <location>
        <begin position="190"/>
        <end position="202"/>
    </location>
</feature>
<dbReference type="AlphaFoldDB" id="A0A6J4UU27"/>
<feature type="compositionally biased region" description="Low complexity" evidence="1">
    <location>
        <begin position="31"/>
        <end position="44"/>
    </location>
</feature>
<evidence type="ECO:0000256" key="1">
    <source>
        <dbReference type="SAM" id="MobiDB-lite"/>
    </source>
</evidence>
<dbReference type="GO" id="GO:0018784">
    <property type="term" value="F:(S)-2-haloacid dehalogenase activity"/>
    <property type="evidence" value="ECO:0007669"/>
    <property type="project" value="UniProtKB-EC"/>
</dbReference>
<feature type="non-terminal residue" evidence="2">
    <location>
        <position position="1"/>
    </location>
</feature>
<gene>
    <name evidence="2" type="ORF">AVDCRST_MAG59-2577</name>
</gene>
<feature type="compositionally biased region" description="Basic and acidic residues" evidence="1">
    <location>
        <begin position="62"/>
        <end position="87"/>
    </location>
</feature>
<evidence type="ECO:0000313" key="2">
    <source>
        <dbReference type="EMBL" id="CAA9560902.1"/>
    </source>
</evidence>
<sequence>GACDRLRRQRDAARSGGARPPLRRPVRDCQRAPGVVRPAAAVGPRGHGHRRLRGLRRHRHGCPRDGRRPARRPDRGRGPPGDPRRDAAAAAPPRGAAEPGAPARGRAAARDADQLDGGGGRSAARQRGAARPVRAGPVRRRRPSPEARAPAVPDGRRVLGRRHKRHSAGGRPCVGRGRRPSCRVRGGVRGAARQGARPAGAKPGRDRGRPARGRRPDPRGRTV</sequence>
<keyword evidence="2" id="KW-0378">Hydrolase</keyword>
<feature type="non-terminal residue" evidence="2">
    <location>
        <position position="223"/>
    </location>
</feature>
<accession>A0A6J4UU27</accession>
<feature type="compositionally biased region" description="Basic and acidic residues" evidence="1">
    <location>
        <begin position="1"/>
        <end position="13"/>
    </location>
</feature>
<reference evidence="2" key="1">
    <citation type="submission" date="2020-02" db="EMBL/GenBank/DDBJ databases">
        <authorList>
            <person name="Meier V. D."/>
        </authorList>
    </citation>
    <scope>NUCLEOTIDE SEQUENCE</scope>
    <source>
        <strain evidence="2">AVDCRST_MAG59</strain>
    </source>
</reference>
<dbReference type="EC" id="3.8.1.2" evidence="2"/>
<proteinExistence type="predicted"/>
<feature type="compositionally biased region" description="Basic residues" evidence="1">
    <location>
        <begin position="46"/>
        <end position="61"/>
    </location>
</feature>
<feature type="region of interest" description="Disordered" evidence="1">
    <location>
        <begin position="1"/>
        <end position="223"/>
    </location>
</feature>
<name>A0A6J4UU27_9BACT</name>
<feature type="compositionally biased region" description="Low complexity" evidence="1">
    <location>
        <begin position="88"/>
        <end position="106"/>
    </location>
</feature>
<organism evidence="2">
    <name type="scientific">uncultured Thermomicrobiales bacterium</name>
    <dbReference type="NCBI Taxonomy" id="1645740"/>
    <lineage>
        <taxon>Bacteria</taxon>
        <taxon>Pseudomonadati</taxon>
        <taxon>Thermomicrobiota</taxon>
        <taxon>Thermomicrobia</taxon>
        <taxon>Thermomicrobiales</taxon>
        <taxon>environmental samples</taxon>
    </lineage>
</organism>
<feature type="compositionally biased region" description="Low complexity" evidence="1">
    <location>
        <begin position="122"/>
        <end position="136"/>
    </location>
</feature>
<dbReference type="EMBL" id="CADCWF010000160">
    <property type="protein sequence ID" value="CAA9560902.1"/>
    <property type="molecule type" value="Genomic_DNA"/>
</dbReference>
<protein>
    <submittedName>
        <fullName evidence="2">Cryptic haloacid dehalogenase 1</fullName>
        <ecNumber evidence="2">3.8.1.2</ecNumber>
    </submittedName>
</protein>